<dbReference type="Pfam" id="PF10006">
    <property type="entry name" value="DUF2249"/>
    <property type="match status" value="1"/>
</dbReference>
<dbReference type="InterPro" id="IPR018720">
    <property type="entry name" value="DUF2249"/>
</dbReference>
<evidence type="ECO:0000313" key="3">
    <source>
        <dbReference type="EMBL" id="SSW91167.1"/>
    </source>
</evidence>
<gene>
    <name evidence="2" type="ORF">BJ125_110137</name>
    <name evidence="3" type="ORF">SAMN05892882_110137</name>
</gene>
<dbReference type="OrthoDB" id="30295at2"/>
<dbReference type="PROSITE" id="PS01148">
    <property type="entry name" value="UPF0033"/>
    <property type="match status" value="1"/>
</dbReference>
<keyword evidence="5" id="KW-1185">Reference proteome</keyword>
<evidence type="ECO:0000313" key="5">
    <source>
        <dbReference type="Proteomes" id="UP000256343"/>
    </source>
</evidence>
<dbReference type="RefSeq" id="WP_114358291.1">
    <property type="nucleotide sequence ID" value="NZ_QRDT01000010.1"/>
</dbReference>
<name>A0A336JN40_9BRAD</name>
<evidence type="ECO:0000313" key="2">
    <source>
        <dbReference type="EMBL" id="RED34498.1"/>
    </source>
</evidence>
<dbReference type="EMBL" id="QRDT01000010">
    <property type="protein sequence ID" value="RED34498.1"/>
    <property type="molecule type" value="Genomic_DNA"/>
</dbReference>
<dbReference type="SUPFAM" id="SSF64307">
    <property type="entry name" value="SirA-like"/>
    <property type="match status" value="1"/>
</dbReference>
<protein>
    <submittedName>
        <fullName evidence="3">Uncharacterized protein DUF2249</fullName>
    </submittedName>
</protein>
<dbReference type="Proteomes" id="UP000256343">
    <property type="component" value="Unassembled WGS sequence"/>
</dbReference>
<reference evidence="2 5" key="2">
    <citation type="submission" date="2018-07" db="EMBL/GenBank/DDBJ databases">
        <title>Genomic Encyclopedia of Archaeal and Bacterial Type Strains, Phase II (KMG-II): from individual species to whole genera.</title>
        <authorList>
            <person name="Goeker M."/>
        </authorList>
    </citation>
    <scope>NUCLEOTIDE SEQUENCE [LARGE SCALE GENOMIC DNA]</scope>
    <source>
        <strain evidence="2 5">JA575</strain>
    </source>
</reference>
<dbReference type="AlphaFoldDB" id="A0A336JN40"/>
<reference evidence="3 4" key="1">
    <citation type="submission" date="2017-08" db="EMBL/GenBank/DDBJ databases">
        <authorList>
            <person name="de Groot N.N."/>
        </authorList>
    </citation>
    <scope>NUCLEOTIDE SEQUENCE [LARGE SCALE GENOMIC DNA]</scope>
    <source>
        <strain evidence="3 4">JA575</strain>
    </source>
</reference>
<evidence type="ECO:0000313" key="4">
    <source>
        <dbReference type="Proteomes" id="UP000252631"/>
    </source>
</evidence>
<dbReference type="Proteomes" id="UP000252631">
    <property type="component" value="Unassembled WGS sequence"/>
</dbReference>
<dbReference type="InterPro" id="IPR036868">
    <property type="entry name" value="TusA-like_sf"/>
</dbReference>
<feature type="domain" description="UPF0033" evidence="1">
    <location>
        <begin position="22"/>
        <end position="46"/>
    </location>
</feature>
<evidence type="ECO:0000259" key="1">
    <source>
        <dbReference type="PROSITE" id="PS01148"/>
    </source>
</evidence>
<dbReference type="EMBL" id="UFQQ01000010">
    <property type="protein sequence ID" value="SSW91167.1"/>
    <property type="molecule type" value="Genomic_DNA"/>
</dbReference>
<organism evidence="3 4">
    <name type="scientific">Rhodopseudomonas pentothenatexigens</name>
    <dbReference type="NCBI Taxonomy" id="999699"/>
    <lineage>
        <taxon>Bacteria</taxon>
        <taxon>Pseudomonadati</taxon>
        <taxon>Pseudomonadota</taxon>
        <taxon>Alphaproteobacteria</taxon>
        <taxon>Hyphomicrobiales</taxon>
        <taxon>Nitrobacteraceae</taxon>
        <taxon>Rhodopseudomonas</taxon>
    </lineage>
</organism>
<sequence length="96" mass="10417">MSRSKDQAERGRRWYVGDRLHLDVRGLPCPEPLVAVLRLIDGGSAGDGLTALVSQEPLLLYPELDARGWSYRLLTSAGDTVLGQGEVALEIQRGSA</sequence>
<proteinExistence type="predicted"/>
<accession>A0A336JN40</accession>
<dbReference type="InterPro" id="IPR001455">
    <property type="entry name" value="TusA-like"/>
</dbReference>